<dbReference type="GeneID" id="43597923"/>
<dbReference type="RefSeq" id="XP_031870297.1">
    <property type="nucleotide sequence ID" value="XM_032013697.1"/>
</dbReference>
<dbReference type="EMBL" id="NPIC01000003">
    <property type="protein sequence ID" value="RDL37641.1"/>
    <property type="molecule type" value="Genomic_DNA"/>
</dbReference>
<evidence type="ECO:0000259" key="2">
    <source>
        <dbReference type="PROSITE" id="PS00028"/>
    </source>
</evidence>
<dbReference type="Gene3D" id="3.30.160.60">
    <property type="entry name" value="Classic Zinc Finger"/>
    <property type="match status" value="1"/>
</dbReference>
<sequence>MAYNMPGSSATQGPPFFEEMMNASKLYTNDDYLLEVQNSWIENIDPLLRLPTQAQQVWQSQQEPLQRFMTQPERNLFTAGPVHHHNQRLPQALNRPTAPISTLPQASRPRMTSPSPSQEQTSTTCSSARSPGPDMDWYNEAQYSPMAQPRDDYSLPNATFYLGQAFPDPWARASEGQVFSLPQVYSCLQHIQGLPDLEPEEATFDPDEGFSAIEVQPEYAIEVDSGHLKNGITNDYPCLVDEGIGTSIKDQSSPEATEFPLSQTDVSSEADADAEGEDDFELPIVDAISDPEYTPKCRPRKQRPSRNTSLNATKTGRITKLAAPKSRSNLHNCRLCNHSCKDAQGLQRHVAATHTRAFTCVFSFAGCPATFGSKNEWKRHVSSQHLNLHSWICNVGICAQSKRSKSSSGSASRGSEFNRKDLFTQHLRRMHTPAHLKNSTKKDREWEDKLKDLGRTCMVSNRQAPTRLGCPVEGCGTIFEGNGAWDERMEHVGRHLEVGAKNADSEAVYQENDYLLIRWAVTERIIEPKPGHARGYRLVIGGGASVGDEDAEGEDE</sequence>
<evidence type="ECO:0000313" key="4">
    <source>
        <dbReference type="Proteomes" id="UP000254866"/>
    </source>
</evidence>
<dbReference type="SMART" id="SM00355">
    <property type="entry name" value="ZnF_C2H2"/>
    <property type="match status" value="4"/>
</dbReference>
<feature type="compositionally biased region" description="Polar residues" evidence="1">
    <location>
        <begin position="305"/>
        <end position="316"/>
    </location>
</feature>
<dbReference type="PROSITE" id="PS00028">
    <property type="entry name" value="ZINC_FINGER_C2H2_1"/>
    <property type="match status" value="1"/>
</dbReference>
<dbReference type="AlphaFoldDB" id="A0A370TQ43"/>
<dbReference type="Proteomes" id="UP000254866">
    <property type="component" value="Unassembled WGS sequence"/>
</dbReference>
<feature type="compositionally biased region" description="Acidic residues" evidence="1">
    <location>
        <begin position="268"/>
        <end position="281"/>
    </location>
</feature>
<dbReference type="InterPro" id="IPR039970">
    <property type="entry name" value="TF_Grauzone"/>
</dbReference>
<feature type="domain" description="C2H2-type" evidence="2">
    <location>
        <begin position="333"/>
        <end position="354"/>
    </location>
</feature>
<dbReference type="PANTHER" id="PTHR23225:SF2">
    <property type="entry name" value="AT09679P-RELATED"/>
    <property type="match status" value="1"/>
</dbReference>
<evidence type="ECO:0000256" key="1">
    <source>
        <dbReference type="SAM" id="MobiDB-lite"/>
    </source>
</evidence>
<feature type="compositionally biased region" description="Polar residues" evidence="1">
    <location>
        <begin position="248"/>
        <end position="267"/>
    </location>
</feature>
<feature type="region of interest" description="Disordered" evidence="1">
    <location>
        <begin position="84"/>
        <end position="136"/>
    </location>
</feature>
<dbReference type="GO" id="GO:0003700">
    <property type="term" value="F:DNA-binding transcription factor activity"/>
    <property type="evidence" value="ECO:0007669"/>
    <property type="project" value="InterPro"/>
</dbReference>
<keyword evidence="4" id="KW-1185">Reference proteome</keyword>
<organism evidence="3 4">
    <name type="scientific">Venustampulla echinocandica</name>
    <dbReference type="NCBI Taxonomy" id="2656787"/>
    <lineage>
        <taxon>Eukaryota</taxon>
        <taxon>Fungi</taxon>
        <taxon>Dikarya</taxon>
        <taxon>Ascomycota</taxon>
        <taxon>Pezizomycotina</taxon>
        <taxon>Leotiomycetes</taxon>
        <taxon>Helotiales</taxon>
        <taxon>Pleuroascaceae</taxon>
        <taxon>Venustampulla</taxon>
    </lineage>
</organism>
<dbReference type="InterPro" id="IPR013087">
    <property type="entry name" value="Znf_C2H2_type"/>
</dbReference>
<dbReference type="PANTHER" id="PTHR23225">
    <property type="entry name" value="ZINC FINGER PROTEIN"/>
    <property type="match status" value="1"/>
</dbReference>
<comment type="caution">
    <text evidence="3">The sequence shown here is derived from an EMBL/GenBank/DDBJ whole genome shotgun (WGS) entry which is preliminary data.</text>
</comment>
<reference evidence="3 4" key="1">
    <citation type="journal article" date="2018" name="IMA Fungus">
        <title>IMA Genome-F 9: Draft genome sequence of Annulohypoxylon stygium, Aspergillus mulundensis, Berkeleyomyces basicola (syn. Thielaviopsis basicola), Ceratocystis smalleyi, two Cercospora beticola strains, Coleophoma cylindrospora, Fusarium fracticaudum, Phialophora cf. hyalina, and Morchella septimelata.</title>
        <authorList>
            <person name="Wingfield B.D."/>
            <person name="Bills G.F."/>
            <person name="Dong Y."/>
            <person name="Huang W."/>
            <person name="Nel W.J."/>
            <person name="Swalarsk-Parry B.S."/>
            <person name="Vaghefi N."/>
            <person name="Wilken P.M."/>
            <person name="An Z."/>
            <person name="de Beer Z.W."/>
            <person name="De Vos L."/>
            <person name="Chen L."/>
            <person name="Duong T.A."/>
            <person name="Gao Y."/>
            <person name="Hammerbacher A."/>
            <person name="Kikkert J.R."/>
            <person name="Li Y."/>
            <person name="Li H."/>
            <person name="Li K."/>
            <person name="Li Q."/>
            <person name="Liu X."/>
            <person name="Ma X."/>
            <person name="Naidoo K."/>
            <person name="Pethybridge S.J."/>
            <person name="Sun J."/>
            <person name="Steenkamp E.T."/>
            <person name="van der Nest M.A."/>
            <person name="van Wyk S."/>
            <person name="Wingfield M.J."/>
            <person name="Xiong C."/>
            <person name="Yue Q."/>
            <person name="Zhang X."/>
        </authorList>
    </citation>
    <scope>NUCLEOTIDE SEQUENCE [LARGE SCALE GENOMIC DNA]</scope>
    <source>
        <strain evidence="3 4">BP 5553</strain>
    </source>
</reference>
<proteinExistence type="predicted"/>
<name>A0A370TQ43_9HELO</name>
<evidence type="ECO:0000313" key="3">
    <source>
        <dbReference type="EMBL" id="RDL37641.1"/>
    </source>
</evidence>
<protein>
    <recommendedName>
        <fullName evidence="2">C2H2-type domain-containing protein</fullName>
    </recommendedName>
</protein>
<dbReference type="OrthoDB" id="5388486at2759"/>
<feature type="region of interest" description="Disordered" evidence="1">
    <location>
        <begin position="245"/>
        <end position="317"/>
    </location>
</feature>
<gene>
    <name evidence="3" type="ORF">BP5553_05074</name>
</gene>
<accession>A0A370TQ43</accession>
<feature type="compositionally biased region" description="Low complexity" evidence="1">
    <location>
        <begin position="112"/>
        <end position="127"/>
    </location>
</feature>